<evidence type="ECO:0000256" key="1">
    <source>
        <dbReference type="SAM" id="MobiDB-lite"/>
    </source>
</evidence>
<feature type="transmembrane region" description="Helical" evidence="2">
    <location>
        <begin position="439"/>
        <end position="458"/>
    </location>
</feature>
<gene>
    <name evidence="3" type="ORF">HJC23_007416</name>
</gene>
<feature type="transmembrane region" description="Helical" evidence="2">
    <location>
        <begin position="484"/>
        <end position="501"/>
    </location>
</feature>
<dbReference type="Proteomes" id="UP001516023">
    <property type="component" value="Unassembled WGS sequence"/>
</dbReference>
<feature type="transmembrane region" description="Helical" evidence="2">
    <location>
        <begin position="406"/>
        <end position="427"/>
    </location>
</feature>
<feature type="transmembrane region" description="Helical" evidence="2">
    <location>
        <begin position="613"/>
        <end position="635"/>
    </location>
</feature>
<feature type="compositionally biased region" description="Basic and acidic residues" evidence="1">
    <location>
        <begin position="85"/>
        <end position="96"/>
    </location>
</feature>
<keyword evidence="2" id="KW-0812">Transmembrane</keyword>
<sequence length="1004" mass="114044">MGAKYSKPCGAIADVKELEYISALHQTEFNELRKDGSIRAIDITSFLMSRYGIQVNEEEVKETILKDFGQCPRQNEETMTDADDGADHETESCDEQSHKAPMEHLDLTQVLALLLIPSLLKASGRLEEKNQNKVKDEADGTRTEGLKDEHNSENGLSQLCSSSYHTAMSNLETLEESTNINSTHKKINSRRWAILQSERGDKHSPDSDLIENVLGMILHDATGNIQPQPLTKELLRQLLNFYGEADMADDESLLEGMILEATNDTEGAPHDVEGDGVILDKDTFARALTKDVRLYPTDNENNITTNYYDVFKTFAPNGRKSKMPTSVEADADSDIRHVTSVFTFPSIDYTADTFRSKSFVILLWVTWILSYFAYLFNGQDNVLAFGVLHCEENMNNSFGCWVLQGIINWLLIMLELSVLGTTFVLWASAGNGAHHRINPLWVVIGMIAVVLFTIFPFFEEFKLSPSEDNVIISTEKDSSITQQMLYLLALLGGFMLLFVDLKNLIQTLVPRRVWEGYPILRKLLIAGTIQTEALGKKAASFKLNRLISNANSIHKNAMAGVAGESETTFGRAMLCFSKSSDRIEDVGGHMWTFRKLYNLELFAEEGVWFTTHLLAGNLAQITICLFLVSFFIYIFQSDLFQESMKYLPKDQQWRLQWSLIYGLIWGECATLLNAANYIPSTVRTILQFRSGAIDSLHDPKFLKLRLAVDQSSLLFGTIFWGTLYTAIVIGVCAMVFMAICLWPDFAQGVIIIWASFIGFLLTVLIKWVILVMLRRSYYRAFYRTKPALANFVGVVLESWNLGLTTQHMIFRTLRLLFAASFFIGRVDTPLLTKEATFLGPFEIDGYPLIFRKDLLTHEAHRHPYIERLGVMYMMKLRHGKNFGSYPGTCWRLLFIFALMPWMRKYRLSPDSTEVSSFRFAAMRMWTGRMPTERASCNVTALTAKENGESDDKETDVKDITEALRKEVLRLQVENDMLRHAVYQRGNFTLATSNRPKLLSQSTRF</sequence>
<proteinExistence type="predicted"/>
<protein>
    <submittedName>
        <fullName evidence="3">Uncharacterized protein</fullName>
    </submittedName>
</protein>
<name>A0ABD3QHL0_9STRA</name>
<accession>A0ABD3QHL0</accession>
<keyword evidence="4" id="KW-1185">Reference proteome</keyword>
<comment type="caution">
    <text evidence="3">The sequence shown here is derived from an EMBL/GenBank/DDBJ whole genome shotgun (WGS) entry which is preliminary data.</text>
</comment>
<dbReference type="AlphaFoldDB" id="A0ABD3QHL0"/>
<evidence type="ECO:0000313" key="4">
    <source>
        <dbReference type="Proteomes" id="UP001516023"/>
    </source>
</evidence>
<organism evidence="3 4">
    <name type="scientific">Cyclotella cryptica</name>
    <dbReference type="NCBI Taxonomy" id="29204"/>
    <lineage>
        <taxon>Eukaryota</taxon>
        <taxon>Sar</taxon>
        <taxon>Stramenopiles</taxon>
        <taxon>Ochrophyta</taxon>
        <taxon>Bacillariophyta</taxon>
        <taxon>Coscinodiscophyceae</taxon>
        <taxon>Thalassiosirophycidae</taxon>
        <taxon>Stephanodiscales</taxon>
        <taxon>Stephanodiscaceae</taxon>
        <taxon>Cyclotella</taxon>
    </lineage>
</organism>
<feature type="transmembrane region" description="Helical" evidence="2">
    <location>
        <begin position="655"/>
        <end position="678"/>
    </location>
</feature>
<feature type="region of interest" description="Disordered" evidence="1">
    <location>
        <begin position="75"/>
        <end position="96"/>
    </location>
</feature>
<keyword evidence="2" id="KW-0472">Membrane</keyword>
<reference evidence="3 4" key="1">
    <citation type="journal article" date="2020" name="G3 (Bethesda)">
        <title>Improved Reference Genome for Cyclotella cryptica CCMP332, a Model for Cell Wall Morphogenesis, Salinity Adaptation, and Lipid Production in Diatoms (Bacillariophyta).</title>
        <authorList>
            <person name="Roberts W.R."/>
            <person name="Downey K.M."/>
            <person name="Ruck E.C."/>
            <person name="Traller J.C."/>
            <person name="Alverson A.J."/>
        </authorList>
    </citation>
    <scope>NUCLEOTIDE SEQUENCE [LARGE SCALE GENOMIC DNA]</scope>
    <source>
        <strain evidence="3 4">CCMP332</strain>
    </source>
</reference>
<feature type="compositionally biased region" description="Basic and acidic residues" evidence="1">
    <location>
        <begin position="127"/>
        <end position="152"/>
    </location>
</feature>
<feature type="transmembrane region" description="Helical" evidence="2">
    <location>
        <begin position="713"/>
        <end position="739"/>
    </location>
</feature>
<evidence type="ECO:0000256" key="2">
    <source>
        <dbReference type="SAM" id="Phobius"/>
    </source>
</evidence>
<dbReference type="EMBL" id="JABMIG020000035">
    <property type="protein sequence ID" value="KAL3799943.1"/>
    <property type="molecule type" value="Genomic_DNA"/>
</dbReference>
<feature type="region of interest" description="Disordered" evidence="1">
    <location>
        <begin position="127"/>
        <end position="156"/>
    </location>
</feature>
<feature type="transmembrane region" description="Helical" evidence="2">
    <location>
        <begin position="359"/>
        <end position="376"/>
    </location>
</feature>
<feature type="transmembrane region" description="Helical" evidence="2">
    <location>
        <begin position="745"/>
        <end position="773"/>
    </location>
</feature>
<keyword evidence="2" id="KW-1133">Transmembrane helix</keyword>
<evidence type="ECO:0000313" key="3">
    <source>
        <dbReference type="EMBL" id="KAL3799943.1"/>
    </source>
</evidence>